<proteinExistence type="predicted"/>
<evidence type="ECO:0000313" key="3">
    <source>
        <dbReference type="Proteomes" id="UP000281261"/>
    </source>
</evidence>
<name>A0A420ZDJ8_UNCK3</name>
<dbReference type="AlphaFoldDB" id="A0A420ZDJ8"/>
<feature type="non-terminal residue" evidence="2">
    <location>
        <position position="1"/>
    </location>
</feature>
<comment type="caution">
    <text evidence="2">The sequence shown here is derived from an EMBL/GenBank/DDBJ whole genome shotgun (WGS) entry which is preliminary data.</text>
</comment>
<feature type="region of interest" description="Disordered" evidence="1">
    <location>
        <begin position="1"/>
        <end position="24"/>
    </location>
</feature>
<protein>
    <recommendedName>
        <fullName evidence="4">DUF11 domain-containing protein</fullName>
    </recommendedName>
</protein>
<reference evidence="2 3" key="1">
    <citation type="submission" date="2018-06" db="EMBL/GenBank/DDBJ databases">
        <title>Extensive metabolic versatility and redundancy in microbially diverse, dynamic hydrothermal sediments.</title>
        <authorList>
            <person name="Dombrowski N."/>
            <person name="Teske A."/>
            <person name="Baker B.J."/>
        </authorList>
    </citation>
    <scope>NUCLEOTIDE SEQUENCE [LARGE SCALE GENOMIC DNA]</scope>
    <source>
        <strain evidence="2">B79_G16</strain>
    </source>
</reference>
<dbReference type="Proteomes" id="UP000281261">
    <property type="component" value="Unassembled WGS sequence"/>
</dbReference>
<accession>A0A420ZDJ8</accession>
<organism evidence="2 3">
    <name type="scientific">candidate division Kazan bacterium</name>
    <dbReference type="NCBI Taxonomy" id="2202143"/>
    <lineage>
        <taxon>Bacteria</taxon>
        <taxon>Bacteria division Kazan-3B-28</taxon>
    </lineage>
</organism>
<evidence type="ECO:0000256" key="1">
    <source>
        <dbReference type="SAM" id="MobiDB-lite"/>
    </source>
</evidence>
<evidence type="ECO:0000313" key="2">
    <source>
        <dbReference type="EMBL" id="RLC37619.1"/>
    </source>
</evidence>
<sequence>SPPEPPEPPEPPQPPPPEPPSPPSPLTVVLIEVDKAVKHHYDSLYQDSIVADLNEVLDFHIKVDVKNSYATSIVIADTLPNELEITDYGNTPAAMFEGTSYAVDIEPGVHTFEYDFSARVKSVAEVVKNKVEAYNRFWIFDNDEDSTPITLQ</sequence>
<gene>
    <name evidence="2" type="ORF">DRH29_00800</name>
</gene>
<dbReference type="EMBL" id="QMNG01000002">
    <property type="protein sequence ID" value="RLC37619.1"/>
    <property type="molecule type" value="Genomic_DNA"/>
</dbReference>
<evidence type="ECO:0008006" key="4">
    <source>
        <dbReference type="Google" id="ProtNLM"/>
    </source>
</evidence>